<feature type="transmembrane region" description="Helical" evidence="7">
    <location>
        <begin position="397"/>
        <end position="418"/>
    </location>
</feature>
<evidence type="ECO:0000256" key="1">
    <source>
        <dbReference type="ARBA" id="ARBA00004429"/>
    </source>
</evidence>
<keyword evidence="5 7" id="KW-1133">Transmembrane helix</keyword>
<feature type="transmembrane region" description="Helical" evidence="7">
    <location>
        <begin position="338"/>
        <end position="357"/>
    </location>
</feature>
<feature type="transmembrane region" description="Helical" evidence="7">
    <location>
        <begin position="282"/>
        <end position="302"/>
    </location>
</feature>
<dbReference type="Proteomes" id="UP001064106">
    <property type="component" value="Unassembled WGS sequence"/>
</dbReference>
<evidence type="ECO:0000313" key="10">
    <source>
        <dbReference type="Proteomes" id="UP001064106"/>
    </source>
</evidence>
<feature type="transmembrane region" description="Helical" evidence="7">
    <location>
        <begin position="7"/>
        <end position="37"/>
    </location>
</feature>
<comment type="similarity">
    <text evidence="7">Belongs to the TRAP transporter large permease family.</text>
</comment>
<dbReference type="RefSeq" id="WP_262459783.1">
    <property type="nucleotide sequence ID" value="NZ_ARXS01000005.1"/>
</dbReference>
<evidence type="ECO:0000256" key="6">
    <source>
        <dbReference type="ARBA" id="ARBA00023136"/>
    </source>
</evidence>
<dbReference type="InterPro" id="IPR004681">
    <property type="entry name" value="TRAP_DctM"/>
</dbReference>
<dbReference type="NCBIfam" id="TIGR00786">
    <property type="entry name" value="dctM"/>
    <property type="match status" value="1"/>
</dbReference>
<comment type="subcellular location">
    <subcellularLocation>
        <location evidence="1 7">Cell inner membrane</location>
        <topology evidence="1 7">Multi-pass membrane protein</topology>
    </subcellularLocation>
</comment>
<keyword evidence="3 7" id="KW-0997">Cell inner membrane</keyword>
<evidence type="ECO:0000256" key="7">
    <source>
        <dbReference type="RuleBase" id="RU369079"/>
    </source>
</evidence>
<organism evidence="9 10">
    <name type="scientific">Alloalcanivorax balearicus MACL04</name>
    <dbReference type="NCBI Taxonomy" id="1177182"/>
    <lineage>
        <taxon>Bacteria</taxon>
        <taxon>Pseudomonadati</taxon>
        <taxon>Pseudomonadota</taxon>
        <taxon>Gammaproteobacteria</taxon>
        <taxon>Oceanospirillales</taxon>
        <taxon>Alcanivoracaceae</taxon>
        <taxon>Alloalcanivorax</taxon>
    </lineage>
</organism>
<proteinExistence type="inferred from homology"/>
<comment type="subunit">
    <text evidence="7">The complex comprises the extracytoplasmic solute receptor protein and the two transmembrane proteins.</text>
</comment>
<evidence type="ECO:0000256" key="5">
    <source>
        <dbReference type="ARBA" id="ARBA00022989"/>
    </source>
</evidence>
<keyword evidence="7" id="KW-0813">Transport</keyword>
<feature type="transmembrane region" description="Helical" evidence="7">
    <location>
        <begin position="308"/>
        <end position="331"/>
    </location>
</feature>
<evidence type="ECO:0000256" key="4">
    <source>
        <dbReference type="ARBA" id="ARBA00022692"/>
    </source>
</evidence>
<reference evidence="9" key="1">
    <citation type="submission" date="2012-09" db="EMBL/GenBank/DDBJ databases">
        <title>Genome Sequence of alkane-degrading Bacterium Alcanivorax balearicus MACL04.</title>
        <authorList>
            <person name="Lai Q."/>
            <person name="Shao Z."/>
        </authorList>
    </citation>
    <scope>NUCLEOTIDE SEQUENCE</scope>
    <source>
        <strain evidence="9">MACL04</strain>
    </source>
</reference>
<feature type="transmembrane region" description="Helical" evidence="7">
    <location>
        <begin position="363"/>
        <end position="385"/>
    </location>
</feature>
<feature type="transmembrane region" description="Helical" evidence="7">
    <location>
        <begin position="172"/>
        <end position="193"/>
    </location>
</feature>
<feature type="transmembrane region" description="Helical" evidence="7">
    <location>
        <begin position="87"/>
        <end position="108"/>
    </location>
</feature>
<comment type="function">
    <text evidence="7">Part of the tripartite ATP-independent periplasmic (TRAP) transport system.</text>
</comment>
<evidence type="ECO:0000259" key="8">
    <source>
        <dbReference type="Pfam" id="PF06808"/>
    </source>
</evidence>
<dbReference type="PANTHER" id="PTHR33362">
    <property type="entry name" value="SIALIC ACID TRAP TRANSPORTER PERMEASE PROTEIN SIAT-RELATED"/>
    <property type="match status" value="1"/>
</dbReference>
<feature type="domain" description="TRAP C4-dicarboxylate transport system permease DctM subunit" evidence="8">
    <location>
        <begin position="10"/>
        <end position="421"/>
    </location>
</feature>
<sequence>MTTVQWVLIIMLPALLLLGVPIYAALGLTGFAAAWFLGADLVFAAQSIFNGVDNFALLAIPAFILAGNIMEKGGLTHDIIRIFRRMFGHIPGSLGMVTILSCMFFAAISGSGPGTVAAIGSIMIPSMVRYGYPAPYAASVTATGGTLGILIPPSNPMIIYAIIANVSIADVFAAGLLPGLLMGVVLVFTAYVMAKRSGAVVNPAHEQEDENESLGALIWHAKFALFLPVLILGGIYSGLFTPVEASVVAVFYALVVARFVYRQLDAQALHEAFEQTHRISGALMIVVACSALLAKVITLETIPQQISVAMSGVSTNPLVILLWINVFLILVGTFMETMSAIIILAPILVPLVTAFGINPVHFGIILVTNIQIAFLTPPLGVNLFVSSQISGVPVEKIIRSIWPFLLALLGVLALVTLFPQLSLALPELLRSLR</sequence>
<keyword evidence="4 7" id="KW-0812">Transmembrane</keyword>
<evidence type="ECO:0000256" key="2">
    <source>
        <dbReference type="ARBA" id="ARBA00022475"/>
    </source>
</evidence>
<evidence type="ECO:0000256" key="3">
    <source>
        <dbReference type="ARBA" id="ARBA00022519"/>
    </source>
</evidence>
<dbReference type="EMBL" id="ARXS01000005">
    <property type="protein sequence ID" value="MCU5781889.1"/>
    <property type="molecule type" value="Genomic_DNA"/>
</dbReference>
<keyword evidence="6 7" id="KW-0472">Membrane</keyword>
<evidence type="ECO:0000313" key="9">
    <source>
        <dbReference type="EMBL" id="MCU5781889.1"/>
    </source>
</evidence>
<feature type="transmembrane region" description="Helical" evidence="7">
    <location>
        <begin position="242"/>
        <end position="261"/>
    </location>
</feature>
<keyword evidence="2" id="KW-1003">Cell membrane</keyword>
<keyword evidence="10" id="KW-1185">Reference proteome</keyword>
<comment type="caution">
    <text evidence="9">The sequence shown here is derived from an EMBL/GenBank/DDBJ whole genome shotgun (WGS) entry which is preliminary data.</text>
</comment>
<accession>A0ABT2QWJ2</accession>
<dbReference type="Pfam" id="PF06808">
    <property type="entry name" value="DctM"/>
    <property type="match status" value="1"/>
</dbReference>
<protein>
    <recommendedName>
        <fullName evidence="7">TRAP transporter large permease protein</fullName>
    </recommendedName>
</protein>
<feature type="transmembrane region" description="Helical" evidence="7">
    <location>
        <begin position="144"/>
        <end position="166"/>
    </location>
</feature>
<dbReference type="InterPro" id="IPR010656">
    <property type="entry name" value="DctM"/>
</dbReference>
<feature type="transmembrane region" description="Helical" evidence="7">
    <location>
        <begin position="43"/>
        <end position="66"/>
    </location>
</feature>
<dbReference type="PANTHER" id="PTHR33362:SF5">
    <property type="entry name" value="C4-DICARBOXYLATE TRAP TRANSPORTER LARGE PERMEASE PROTEIN DCTM"/>
    <property type="match status" value="1"/>
</dbReference>
<dbReference type="PIRSF" id="PIRSF006066">
    <property type="entry name" value="HI0050"/>
    <property type="match status" value="1"/>
</dbReference>
<name>A0ABT2QWJ2_9GAMM</name>
<gene>
    <name evidence="9" type="ORF">MA04_01189</name>
</gene>